<evidence type="ECO:0000256" key="7">
    <source>
        <dbReference type="SAM" id="Phobius"/>
    </source>
</evidence>
<dbReference type="Pfam" id="PF06140">
    <property type="entry name" value="Ifi-6-16"/>
    <property type="match status" value="1"/>
</dbReference>
<feature type="region of interest" description="Disordered" evidence="6">
    <location>
        <begin position="261"/>
        <end position="285"/>
    </location>
</feature>
<keyword evidence="4 7" id="KW-1133">Transmembrane helix</keyword>
<evidence type="ECO:0000313" key="8">
    <source>
        <dbReference type="EMBL" id="KAJ7769111.1"/>
    </source>
</evidence>
<reference evidence="8" key="1">
    <citation type="submission" date="2023-03" db="EMBL/GenBank/DDBJ databases">
        <title>Massive genome expansion in bonnet fungi (Mycena s.s.) driven by repeated elements and novel gene families across ecological guilds.</title>
        <authorList>
            <consortium name="Lawrence Berkeley National Laboratory"/>
            <person name="Harder C.B."/>
            <person name="Miyauchi S."/>
            <person name="Viragh M."/>
            <person name="Kuo A."/>
            <person name="Thoen E."/>
            <person name="Andreopoulos B."/>
            <person name="Lu D."/>
            <person name="Skrede I."/>
            <person name="Drula E."/>
            <person name="Henrissat B."/>
            <person name="Morin E."/>
            <person name="Kohler A."/>
            <person name="Barry K."/>
            <person name="LaButti K."/>
            <person name="Morin E."/>
            <person name="Salamov A."/>
            <person name="Lipzen A."/>
            <person name="Mereny Z."/>
            <person name="Hegedus B."/>
            <person name="Baldrian P."/>
            <person name="Stursova M."/>
            <person name="Weitz H."/>
            <person name="Taylor A."/>
            <person name="Grigoriev I.V."/>
            <person name="Nagy L.G."/>
            <person name="Martin F."/>
            <person name="Kauserud H."/>
        </authorList>
    </citation>
    <scope>NUCLEOTIDE SEQUENCE</scope>
    <source>
        <strain evidence="8">CBHHK188m</strain>
    </source>
</reference>
<evidence type="ECO:0000256" key="2">
    <source>
        <dbReference type="ARBA" id="ARBA00007262"/>
    </source>
</evidence>
<dbReference type="GO" id="GO:0016020">
    <property type="term" value="C:membrane"/>
    <property type="evidence" value="ECO:0007669"/>
    <property type="project" value="UniProtKB-SubCell"/>
</dbReference>
<dbReference type="InterPro" id="IPR038213">
    <property type="entry name" value="IFI6/IFI27-like_sf"/>
</dbReference>
<gene>
    <name evidence="8" type="ORF">DFH07DRAFT_1058192</name>
</gene>
<dbReference type="InterPro" id="IPR009311">
    <property type="entry name" value="IFI6/IFI27-like"/>
</dbReference>
<name>A0AAD7JS85_9AGAR</name>
<protein>
    <submittedName>
        <fullName evidence="8">Uncharacterized protein</fullName>
    </submittedName>
</protein>
<comment type="caution">
    <text evidence="8">The sequence shown here is derived from an EMBL/GenBank/DDBJ whole genome shotgun (WGS) entry which is preliminary data.</text>
</comment>
<feature type="transmembrane region" description="Helical" evidence="7">
    <location>
        <begin position="114"/>
        <end position="134"/>
    </location>
</feature>
<dbReference type="AlphaFoldDB" id="A0AAD7JS85"/>
<evidence type="ECO:0000256" key="1">
    <source>
        <dbReference type="ARBA" id="ARBA00004141"/>
    </source>
</evidence>
<evidence type="ECO:0000256" key="4">
    <source>
        <dbReference type="ARBA" id="ARBA00022989"/>
    </source>
</evidence>
<dbReference type="Proteomes" id="UP001215280">
    <property type="component" value="Unassembled WGS sequence"/>
</dbReference>
<evidence type="ECO:0000256" key="5">
    <source>
        <dbReference type="ARBA" id="ARBA00023136"/>
    </source>
</evidence>
<keyword evidence="3 7" id="KW-0812">Transmembrane</keyword>
<evidence type="ECO:0000313" key="9">
    <source>
        <dbReference type="Proteomes" id="UP001215280"/>
    </source>
</evidence>
<dbReference type="Gene3D" id="6.10.110.10">
    <property type="match status" value="1"/>
</dbReference>
<accession>A0AAD7JS85</accession>
<comment type="similarity">
    <text evidence="2">Belongs to the IFI6/IFI27 family.</text>
</comment>
<sequence>MYLPTSFWLQPGVPNVATSYFLGVHGGSGDDDDRFAKIYKTVVRWISKVFTAFVNWLDKTCTAVLAWIHDDVGPWLADAAVTASQPLKQHPHAALIISALIFLGPQVFLLPLLLLQGVCLLLLTVLGFGVNGIIRGSPAAGYQSLCYGGNTPTASLFAILQSLGMKYHVVTLGNWFLATPRPGAQEQRAGRERRQMDVFREVRDRGAMPDDAQTQPGCALEMGNGASCGETLPPQGDRGEMARTAGCDGGIELAHYRREGLPRARGRGPPRSVTDADAGLLSPGW</sequence>
<comment type="subcellular location">
    <subcellularLocation>
        <location evidence="1">Membrane</location>
        <topology evidence="1">Multi-pass membrane protein</topology>
    </subcellularLocation>
</comment>
<evidence type="ECO:0000256" key="6">
    <source>
        <dbReference type="SAM" id="MobiDB-lite"/>
    </source>
</evidence>
<evidence type="ECO:0000256" key="3">
    <source>
        <dbReference type="ARBA" id="ARBA00022692"/>
    </source>
</evidence>
<dbReference type="EMBL" id="JARJLG010000026">
    <property type="protein sequence ID" value="KAJ7769111.1"/>
    <property type="molecule type" value="Genomic_DNA"/>
</dbReference>
<keyword evidence="5 7" id="KW-0472">Membrane</keyword>
<proteinExistence type="inferred from homology"/>
<keyword evidence="9" id="KW-1185">Reference proteome</keyword>
<organism evidence="8 9">
    <name type="scientific">Mycena maculata</name>
    <dbReference type="NCBI Taxonomy" id="230809"/>
    <lineage>
        <taxon>Eukaryota</taxon>
        <taxon>Fungi</taxon>
        <taxon>Dikarya</taxon>
        <taxon>Basidiomycota</taxon>
        <taxon>Agaricomycotina</taxon>
        <taxon>Agaricomycetes</taxon>
        <taxon>Agaricomycetidae</taxon>
        <taxon>Agaricales</taxon>
        <taxon>Marasmiineae</taxon>
        <taxon>Mycenaceae</taxon>
        <taxon>Mycena</taxon>
    </lineage>
</organism>